<dbReference type="PANTHER" id="PTHR22599">
    <property type="entry name" value="MPS ONE BINDER KINASE ACTIVATOR-LIKE MOB"/>
    <property type="match status" value="1"/>
</dbReference>
<dbReference type="Pfam" id="PF03637">
    <property type="entry name" value="Mob1_phocein"/>
    <property type="match status" value="1"/>
</dbReference>
<evidence type="ECO:0000313" key="3">
    <source>
        <dbReference type="EMBL" id="KAK3240114.1"/>
    </source>
</evidence>
<comment type="caution">
    <text evidence="3">The sequence shown here is derived from an EMBL/GenBank/DDBJ whole genome shotgun (WGS) entry which is preliminary data.</text>
</comment>
<dbReference type="AlphaFoldDB" id="A0AAE0ETY7"/>
<dbReference type="SMART" id="SM01388">
    <property type="entry name" value="Mob1_phocein"/>
    <property type="match status" value="1"/>
</dbReference>
<dbReference type="Proteomes" id="UP001190700">
    <property type="component" value="Unassembled WGS sequence"/>
</dbReference>
<feature type="non-terminal residue" evidence="3">
    <location>
        <position position="1"/>
    </location>
</feature>
<dbReference type="EMBL" id="LGRX02033737">
    <property type="protein sequence ID" value="KAK3240114.1"/>
    <property type="molecule type" value="Genomic_DNA"/>
</dbReference>
<feature type="chain" id="PRO_5042189936" description="Mob1/phocein family protein" evidence="2">
    <location>
        <begin position="19"/>
        <end position="222"/>
    </location>
</feature>
<accession>A0AAE0ETY7</accession>
<dbReference type="SUPFAM" id="SSF101152">
    <property type="entry name" value="Mob1/phocein"/>
    <property type="match status" value="1"/>
</dbReference>
<feature type="signal peptide" evidence="2">
    <location>
        <begin position="1"/>
        <end position="18"/>
    </location>
</feature>
<protein>
    <recommendedName>
        <fullName evidence="5">Mob1/phocein family protein</fullName>
    </recommendedName>
</protein>
<evidence type="ECO:0000313" key="4">
    <source>
        <dbReference type="Proteomes" id="UP001190700"/>
    </source>
</evidence>
<keyword evidence="2" id="KW-0732">Signal</keyword>
<evidence type="ECO:0000256" key="1">
    <source>
        <dbReference type="SAM" id="MobiDB-lite"/>
    </source>
</evidence>
<dbReference type="InterPro" id="IPR005301">
    <property type="entry name" value="MOB_kinase_act_fam"/>
</dbReference>
<proteinExistence type="predicted"/>
<dbReference type="Gene3D" id="1.20.140.30">
    <property type="entry name" value="MOB kinase activator"/>
    <property type="match status" value="1"/>
</dbReference>
<evidence type="ECO:0008006" key="5">
    <source>
        <dbReference type="Google" id="ProtNLM"/>
    </source>
</evidence>
<gene>
    <name evidence="3" type="ORF">CYMTET_50020</name>
</gene>
<sequence>LVALELSQLVVLLHEVCTKKTCPQMKASDEWIFLCAAHRLPMECCAIDYITHTLEGTTAVLNSNRWFPARGVAPPPEARKVFQSIARRLHRIFAHVFYHHRSVFQEFEVNSHLCERFLHLVAQYDWIKENLLIIPREFFTRQGSEAEGQHMVDGLEGDLQPQSGKAVSAMMFPSHNEHASPELTLDDGDIILHPRRLFDDGGDDGNGGNGGNVVAHNTPDGS</sequence>
<organism evidence="3 4">
    <name type="scientific">Cymbomonas tetramitiformis</name>
    <dbReference type="NCBI Taxonomy" id="36881"/>
    <lineage>
        <taxon>Eukaryota</taxon>
        <taxon>Viridiplantae</taxon>
        <taxon>Chlorophyta</taxon>
        <taxon>Pyramimonadophyceae</taxon>
        <taxon>Pyramimonadales</taxon>
        <taxon>Pyramimonadaceae</taxon>
        <taxon>Cymbomonas</taxon>
    </lineage>
</organism>
<evidence type="ECO:0000256" key="2">
    <source>
        <dbReference type="SAM" id="SignalP"/>
    </source>
</evidence>
<feature type="region of interest" description="Disordered" evidence="1">
    <location>
        <begin position="196"/>
        <end position="222"/>
    </location>
</feature>
<name>A0AAE0ETY7_9CHLO</name>
<reference evidence="3 4" key="1">
    <citation type="journal article" date="2015" name="Genome Biol. Evol.">
        <title>Comparative Genomics of a Bacterivorous Green Alga Reveals Evolutionary Causalities and Consequences of Phago-Mixotrophic Mode of Nutrition.</title>
        <authorList>
            <person name="Burns J.A."/>
            <person name="Paasch A."/>
            <person name="Narechania A."/>
            <person name="Kim E."/>
        </authorList>
    </citation>
    <scope>NUCLEOTIDE SEQUENCE [LARGE SCALE GENOMIC DNA]</scope>
    <source>
        <strain evidence="3 4">PLY_AMNH</strain>
    </source>
</reference>
<dbReference type="InterPro" id="IPR036703">
    <property type="entry name" value="MOB_kinase_act_sf"/>
</dbReference>
<keyword evidence="4" id="KW-1185">Reference proteome</keyword>